<feature type="region of interest" description="Disordered" evidence="1">
    <location>
        <begin position="248"/>
        <end position="307"/>
    </location>
</feature>
<reference evidence="2" key="1">
    <citation type="submission" date="2023-03" db="EMBL/GenBank/DDBJ databases">
        <title>Massive genome expansion in bonnet fungi (Mycena s.s.) driven by repeated elements and novel gene families across ecological guilds.</title>
        <authorList>
            <consortium name="Lawrence Berkeley National Laboratory"/>
            <person name="Harder C.B."/>
            <person name="Miyauchi S."/>
            <person name="Viragh M."/>
            <person name="Kuo A."/>
            <person name="Thoen E."/>
            <person name="Andreopoulos B."/>
            <person name="Lu D."/>
            <person name="Skrede I."/>
            <person name="Drula E."/>
            <person name="Henrissat B."/>
            <person name="Morin E."/>
            <person name="Kohler A."/>
            <person name="Barry K."/>
            <person name="LaButti K."/>
            <person name="Morin E."/>
            <person name="Salamov A."/>
            <person name="Lipzen A."/>
            <person name="Mereny Z."/>
            <person name="Hegedus B."/>
            <person name="Baldrian P."/>
            <person name="Stursova M."/>
            <person name="Weitz H."/>
            <person name="Taylor A."/>
            <person name="Grigoriev I.V."/>
            <person name="Nagy L.G."/>
            <person name="Martin F."/>
            <person name="Kauserud H."/>
        </authorList>
    </citation>
    <scope>NUCLEOTIDE SEQUENCE</scope>
    <source>
        <strain evidence="2">CBHHK182m</strain>
    </source>
</reference>
<organism evidence="2 3">
    <name type="scientific">Mycena metata</name>
    <dbReference type="NCBI Taxonomy" id="1033252"/>
    <lineage>
        <taxon>Eukaryota</taxon>
        <taxon>Fungi</taxon>
        <taxon>Dikarya</taxon>
        <taxon>Basidiomycota</taxon>
        <taxon>Agaricomycotina</taxon>
        <taxon>Agaricomycetes</taxon>
        <taxon>Agaricomycetidae</taxon>
        <taxon>Agaricales</taxon>
        <taxon>Marasmiineae</taxon>
        <taxon>Mycenaceae</taxon>
        <taxon>Mycena</taxon>
    </lineage>
</organism>
<dbReference type="AlphaFoldDB" id="A0AAD7H6L6"/>
<protein>
    <submittedName>
        <fullName evidence="2">Uncharacterized protein</fullName>
    </submittedName>
</protein>
<evidence type="ECO:0000313" key="3">
    <source>
        <dbReference type="Proteomes" id="UP001215598"/>
    </source>
</evidence>
<evidence type="ECO:0000256" key="1">
    <source>
        <dbReference type="SAM" id="MobiDB-lite"/>
    </source>
</evidence>
<proteinExistence type="predicted"/>
<name>A0AAD7H6L6_9AGAR</name>
<comment type="caution">
    <text evidence="2">The sequence shown here is derived from an EMBL/GenBank/DDBJ whole genome shotgun (WGS) entry which is preliminary data.</text>
</comment>
<sequence>MSLPTHRDINSLPARFSQLHSSASRSSFRSFKSISLVVPILSCVHSPPATSPSSIPTASVPPSTYSPFPAASLPLHPWRSLSPGAYFGRYTRPFADPTKLAHRAAAMPSQPQILSHFTQTFIGYPASSPRCHIPRWYRRSDHAHNVPFLLFSQSPTRADPPASASSPPARKHIAFLVLLPAVSPIALPIPTSTSVRGDNTQALSPFYPSPAAQYGARGDFPYATRWGVRARARRRDLGSLACARPFNEVRRRSSSTSTEQAAGGRGEGTAPHSPIATPPWYRHRAGCIPPTRARGRGHRDRSARANQRGRVCMTASAVFFDLIHRPRPPSSPSFVPLLSSPPFPFPIFTVEYRVARHSVLVPLCTNARGGDCVESPWVPNARESRAPSRATPFACVLHTRRRVGQVPVLWPDANAVRVRTPLPCVHHAHRVPTYVYSCQAVAPACGRATEFYGLVLMREMHPHAAPSPHPTPYHPILPLPLLRTCTTRRRLSVHIF</sequence>
<evidence type="ECO:0000313" key="2">
    <source>
        <dbReference type="EMBL" id="KAJ7712798.1"/>
    </source>
</evidence>
<accession>A0AAD7H6L6</accession>
<keyword evidence="3" id="KW-1185">Reference proteome</keyword>
<gene>
    <name evidence="2" type="ORF">B0H16DRAFT_1899783</name>
</gene>
<dbReference type="Proteomes" id="UP001215598">
    <property type="component" value="Unassembled WGS sequence"/>
</dbReference>
<dbReference type="EMBL" id="JARKIB010000357">
    <property type="protein sequence ID" value="KAJ7712798.1"/>
    <property type="molecule type" value="Genomic_DNA"/>
</dbReference>